<dbReference type="FunFam" id="2.40.50.180:FF:000002">
    <property type="entry name" value="Chemotaxis protein CheW"/>
    <property type="match status" value="1"/>
</dbReference>
<protein>
    <recommendedName>
        <fullName evidence="2">Chemotaxis protein CheW</fullName>
    </recommendedName>
</protein>
<dbReference type="PANTHER" id="PTHR22617">
    <property type="entry name" value="CHEMOTAXIS SENSOR HISTIDINE KINASE-RELATED"/>
    <property type="match status" value="1"/>
</dbReference>
<dbReference type="EMBL" id="CP046147">
    <property type="protein sequence ID" value="WFG39971.1"/>
    <property type="molecule type" value="Genomic_DNA"/>
</dbReference>
<evidence type="ECO:0000313" key="6">
    <source>
        <dbReference type="EMBL" id="WFG39971.1"/>
    </source>
</evidence>
<evidence type="ECO:0000256" key="1">
    <source>
        <dbReference type="ARBA" id="ARBA00004496"/>
    </source>
</evidence>
<sequence length="165" mass="18120">MSENTGVSEERQLVVFDLNEEAYGVDISAVREIIRMQEITRVPRAPEFIEGVINLRGKVIPVVDLRSRFSMPGTERTDEHRIVVVDVGGQDIGMVVDAVTEVSRIPSSSIEPPSTVITTNDSEYLTGIVKSEEKLIILLDIAKVISDSEQVQLSEVQQLPDSAAA</sequence>
<dbReference type="Gene3D" id="2.30.30.40">
    <property type="entry name" value="SH3 Domains"/>
    <property type="match status" value="1"/>
</dbReference>
<dbReference type="PANTHER" id="PTHR22617:SF23">
    <property type="entry name" value="CHEMOTAXIS PROTEIN CHEW"/>
    <property type="match status" value="1"/>
</dbReference>
<dbReference type="GO" id="GO:0006935">
    <property type="term" value="P:chemotaxis"/>
    <property type="evidence" value="ECO:0007669"/>
    <property type="project" value="UniProtKB-KW"/>
</dbReference>
<dbReference type="SUPFAM" id="SSF50341">
    <property type="entry name" value="CheW-like"/>
    <property type="match status" value="1"/>
</dbReference>
<proteinExistence type="predicted"/>
<reference evidence="7" key="2">
    <citation type="submission" date="2023-06" db="EMBL/GenBank/DDBJ databases">
        <title>Pangenomics reveal diversification of enzyme families and niche specialization in globally abundant SAR202 bacteria.</title>
        <authorList>
            <person name="Saw J.H.W."/>
        </authorList>
    </citation>
    <scope>NUCLEOTIDE SEQUENCE [LARGE SCALE GENOMIC DNA]</scope>
    <source>
        <strain evidence="7">JH1073</strain>
    </source>
</reference>
<dbReference type="Proteomes" id="UP001219901">
    <property type="component" value="Chromosome"/>
</dbReference>
<dbReference type="Pfam" id="PF01584">
    <property type="entry name" value="CheW"/>
    <property type="match status" value="1"/>
</dbReference>
<gene>
    <name evidence="6" type="ORF">GKO48_10195</name>
</gene>
<evidence type="ECO:0000256" key="4">
    <source>
        <dbReference type="ARBA" id="ARBA00022500"/>
    </source>
</evidence>
<dbReference type="GO" id="GO:0005829">
    <property type="term" value="C:cytosol"/>
    <property type="evidence" value="ECO:0007669"/>
    <property type="project" value="TreeGrafter"/>
</dbReference>
<organism evidence="6 7">
    <name type="scientific">Candidatus Lucifugimonas marina</name>
    <dbReference type="NCBI Taxonomy" id="3038979"/>
    <lineage>
        <taxon>Bacteria</taxon>
        <taxon>Bacillati</taxon>
        <taxon>Chloroflexota</taxon>
        <taxon>Dehalococcoidia</taxon>
        <taxon>SAR202 cluster</taxon>
        <taxon>Candidatus Lucifugimonadales</taxon>
        <taxon>Candidatus Lucifugimonadaceae</taxon>
        <taxon>Candidatus Lucifugimonas</taxon>
    </lineage>
</organism>
<dbReference type="RefSeq" id="WP_342853260.1">
    <property type="nucleotide sequence ID" value="NZ_CP046147.1"/>
</dbReference>
<dbReference type="CDD" id="cd00732">
    <property type="entry name" value="CheW"/>
    <property type="match status" value="1"/>
</dbReference>
<dbReference type="GO" id="GO:0007165">
    <property type="term" value="P:signal transduction"/>
    <property type="evidence" value="ECO:0007669"/>
    <property type="project" value="InterPro"/>
</dbReference>
<dbReference type="SMART" id="SM00260">
    <property type="entry name" value="CheW"/>
    <property type="match status" value="1"/>
</dbReference>
<dbReference type="InterPro" id="IPR039315">
    <property type="entry name" value="CheW"/>
</dbReference>
<dbReference type="InterPro" id="IPR002545">
    <property type="entry name" value="CheW-lke_dom"/>
</dbReference>
<keyword evidence="3" id="KW-0963">Cytoplasm</keyword>
<evidence type="ECO:0000256" key="2">
    <source>
        <dbReference type="ARBA" id="ARBA00021483"/>
    </source>
</evidence>
<dbReference type="Gene3D" id="2.40.50.180">
    <property type="entry name" value="CheA-289, Domain 4"/>
    <property type="match status" value="1"/>
</dbReference>
<comment type="subcellular location">
    <subcellularLocation>
        <location evidence="1">Cytoplasm</location>
    </subcellularLocation>
</comment>
<reference evidence="6 7" key="1">
    <citation type="submission" date="2019-11" db="EMBL/GenBank/DDBJ databases">
        <authorList>
            <person name="Cho J.-C."/>
        </authorList>
    </citation>
    <scope>NUCLEOTIDE SEQUENCE [LARGE SCALE GENOMIC DNA]</scope>
    <source>
        <strain evidence="6 7">JH1073</strain>
    </source>
</reference>
<evidence type="ECO:0000259" key="5">
    <source>
        <dbReference type="SMART" id="SM00260"/>
    </source>
</evidence>
<dbReference type="AlphaFoldDB" id="A0AAJ5ZH98"/>
<accession>A0AAJ5ZH98</accession>
<keyword evidence="7" id="KW-1185">Reference proteome</keyword>
<evidence type="ECO:0000313" key="7">
    <source>
        <dbReference type="Proteomes" id="UP001219901"/>
    </source>
</evidence>
<keyword evidence="4" id="KW-0145">Chemotaxis</keyword>
<evidence type="ECO:0000256" key="3">
    <source>
        <dbReference type="ARBA" id="ARBA00022490"/>
    </source>
</evidence>
<name>A0AAJ5ZH98_9CHLR</name>
<dbReference type="InterPro" id="IPR036061">
    <property type="entry name" value="CheW-like_dom_sf"/>
</dbReference>
<feature type="domain" description="CheW-like" evidence="5">
    <location>
        <begin position="8"/>
        <end position="145"/>
    </location>
</feature>